<evidence type="ECO:0000256" key="1">
    <source>
        <dbReference type="SAM" id="Coils"/>
    </source>
</evidence>
<comment type="caution">
    <text evidence="2">The sequence shown here is derived from an EMBL/GenBank/DDBJ whole genome shotgun (WGS) entry which is preliminary data.</text>
</comment>
<reference evidence="2 3" key="1">
    <citation type="submission" date="2023-10" db="EMBL/GenBank/DDBJ databases">
        <title>Genomes of two closely related lineages of the louse Polyplax serrata with different host specificities.</title>
        <authorList>
            <person name="Martinu J."/>
            <person name="Tarabai H."/>
            <person name="Stefka J."/>
            <person name="Hypsa V."/>
        </authorList>
    </citation>
    <scope>NUCLEOTIDE SEQUENCE [LARGE SCALE GENOMIC DNA]</scope>
    <source>
        <strain evidence="2">HR10_N</strain>
    </source>
</reference>
<sequence length="127" mass="15057">MSQCETSNGALNERAERNVIRRRRKKEKIENKKVRWKNRIRKSDEQYSHALKFKMEKQEDDDYMKNGHERKLERGRGNVSNKLTKAAEYSSMVEKTLRVEVNDEEMVAQKEDILTEKATSVGRLKLQ</sequence>
<organism evidence="2 3">
    <name type="scientific">Polyplax serrata</name>
    <name type="common">Common mouse louse</name>
    <dbReference type="NCBI Taxonomy" id="468196"/>
    <lineage>
        <taxon>Eukaryota</taxon>
        <taxon>Metazoa</taxon>
        <taxon>Ecdysozoa</taxon>
        <taxon>Arthropoda</taxon>
        <taxon>Hexapoda</taxon>
        <taxon>Insecta</taxon>
        <taxon>Pterygota</taxon>
        <taxon>Neoptera</taxon>
        <taxon>Paraneoptera</taxon>
        <taxon>Psocodea</taxon>
        <taxon>Troctomorpha</taxon>
        <taxon>Phthiraptera</taxon>
        <taxon>Anoplura</taxon>
        <taxon>Polyplacidae</taxon>
        <taxon>Polyplax</taxon>
    </lineage>
</organism>
<accession>A0AAN8SAC3</accession>
<proteinExistence type="predicted"/>
<dbReference type="Proteomes" id="UP001372834">
    <property type="component" value="Unassembled WGS sequence"/>
</dbReference>
<feature type="coiled-coil region" evidence="1">
    <location>
        <begin position="12"/>
        <end position="46"/>
    </location>
</feature>
<evidence type="ECO:0000313" key="2">
    <source>
        <dbReference type="EMBL" id="KAK6640021.1"/>
    </source>
</evidence>
<dbReference type="EMBL" id="JAWJWE010000003">
    <property type="protein sequence ID" value="KAK6640021.1"/>
    <property type="molecule type" value="Genomic_DNA"/>
</dbReference>
<keyword evidence="1" id="KW-0175">Coiled coil</keyword>
<protein>
    <submittedName>
        <fullName evidence="2">Uncharacterized protein</fullName>
    </submittedName>
</protein>
<evidence type="ECO:0000313" key="3">
    <source>
        <dbReference type="Proteomes" id="UP001372834"/>
    </source>
</evidence>
<name>A0AAN8SAC3_POLSC</name>
<dbReference type="AlphaFoldDB" id="A0AAN8SAC3"/>
<gene>
    <name evidence="2" type="ORF">RUM43_008298</name>
</gene>